<evidence type="ECO:0000313" key="3">
    <source>
        <dbReference type="EMBL" id="KAL2800879.1"/>
    </source>
</evidence>
<dbReference type="InterPro" id="IPR013126">
    <property type="entry name" value="Hsp_70_fam"/>
</dbReference>
<dbReference type="Pfam" id="PF00012">
    <property type="entry name" value="HSP70"/>
    <property type="match status" value="1"/>
</dbReference>
<dbReference type="InterPro" id="IPR043129">
    <property type="entry name" value="ATPase_NBD"/>
</dbReference>
<dbReference type="EMBL" id="JBFTWV010000002">
    <property type="protein sequence ID" value="KAL2800879.1"/>
    <property type="molecule type" value="Genomic_DNA"/>
</dbReference>
<gene>
    <name evidence="3" type="ORF">BJX66DRAFT_348798</name>
</gene>
<dbReference type="SUPFAM" id="SSF53067">
    <property type="entry name" value="Actin-like ATPase domain"/>
    <property type="match status" value="2"/>
</dbReference>
<dbReference type="CDD" id="cd10170">
    <property type="entry name" value="ASKHA_NBD_HSP70"/>
    <property type="match status" value="1"/>
</dbReference>
<dbReference type="Gene3D" id="3.30.420.40">
    <property type="match status" value="2"/>
</dbReference>
<accession>A0ABR4GQP3</accession>
<keyword evidence="4" id="KW-1185">Reference proteome</keyword>
<evidence type="ECO:0000256" key="2">
    <source>
        <dbReference type="ARBA" id="ARBA00022840"/>
    </source>
</evidence>
<sequence>MAMFHDGFQEPGHDRFSSTYLINDSGSKIQRFHRIKIIIKIIKGLGTFTFSITGLQKASVAWALEGSNDDIEVLTSWPGAGNRTSVKVPSAITYNGEDIQWGYQIGPLTEACRGIKLLLDEDQDQLMRQVAELILRRLGVTADDSAINFVLTVPAVWSDKAKDATLRAAIGAGAPMQGISLVSEPEAAALYALRAIQPNSIARDDVFIVCDAGGGTVDLISYVVKDMDPLRLIEATKGTGRICGSMLLDKRFEELLRDKMGAENSDVLPNKSKEAALLHWRDRVKPFFAGKFDEDDFSDVPTYIPLPGAKDDPDARIEDGFFELTTDDIAAIFDPIVQDVVELIDEQIEALGEVELSSPTTLLVGGFGASECLFRCVQQAHPSIRVLQPPNSWSAVVSGAVHHGLESHSVESRIARRNYGVTFRPYWNPERHAEENKVWNDLEEKHFSQNMECQWYIRKYSEIAESEPIRLNFYRAVRVREPPSLTFRPFLYFCNDDNAPSLENERVMKLCQLEADLHEIPRKLFQKRTNSKGEEYWEIHFTLAMTPGSACLLFELEFNGVSYGSVTTKY</sequence>
<reference evidence="3 4" key="1">
    <citation type="submission" date="2024-07" db="EMBL/GenBank/DDBJ databases">
        <title>Section-level genome sequencing and comparative genomics of Aspergillus sections Usti and Cavernicolus.</title>
        <authorList>
            <consortium name="Lawrence Berkeley National Laboratory"/>
            <person name="Nybo J.L."/>
            <person name="Vesth T.C."/>
            <person name="Theobald S."/>
            <person name="Frisvad J.C."/>
            <person name="Larsen T.O."/>
            <person name="Kjaerboelling I."/>
            <person name="Rothschild-Mancinelli K."/>
            <person name="Lyhne E.K."/>
            <person name="Kogle M.E."/>
            <person name="Barry K."/>
            <person name="Clum A."/>
            <person name="Na H."/>
            <person name="Ledsgaard L."/>
            <person name="Lin J."/>
            <person name="Lipzen A."/>
            <person name="Kuo A."/>
            <person name="Riley R."/>
            <person name="Mondo S."/>
            <person name="Labutti K."/>
            <person name="Haridas S."/>
            <person name="Pangalinan J."/>
            <person name="Salamov A.A."/>
            <person name="Simmons B.A."/>
            <person name="Magnuson J.K."/>
            <person name="Chen J."/>
            <person name="Drula E."/>
            <person name="Henrissat B."/>
            <person name="Wiebenga A."/>
            <person name="Lubbers R.J."/>
            <person name="Gomes A.C."/>
            <person name="Makela M.R."/>
            <person name="Stajich J."/>
            <person name="Grigoriev I.V."/>
            <person name="Mortensen U.H."/>
            <person name="De Vries R.P."/>
            <person name="Baker S.E."/>
            <person name="Andersen M.R."/>
        </authorList>
    </citation>
    <scope>NUCLEOTIDE SEQUENCE [LARGE SCALE GENOMIC DNA]</scope>
    <source>
        <strain evidence="3 4">CBS 209.92</strain>
    </source>
</reference>
<evidence type="ECO:0000256" key="1">
    <source>
        <dbReference type="ARBA" id="ARBA00022741"/>
    </source>
</evidence>
<comment type="caution">
    <text evidence="3">The sequence shown here is derived from an EMBL/GenBank/DDBJ whole genome shotgun (WGS) entry which is preliminary data.</text>
</comment>
<dbReference type="Proteomes" id="UP001610563">
    <property type="component" value="Unassembled WGS sequence"/>
</dbReference>
<organism evidence="3 4">
    <name type="scientific">Aspergillus keveii</name>
    <dbReference type="NCBI Taxonomy" id="714993"/>
    <lineage>
        <taxon>Eukaryota</taxon>
        <taxon>Fungi</taxon>
        <taxon>Dikarya</taxon>
        <taxon>Ascomycota</taxon>
        <taxon>Pezizomycotina</taxon>
        <taxon>Eurotiomycetes</taxon>
        <taxon>Eurotiomycetidae</taxon>
        <taxon>Eurotiales</taxon>
        <taxon>Aspergillaceae</taxon>
        <taxon>Aspergillus</taxon>
        <taxon>Aspergillus subgen. Nidulantes</taxon>
    </lineage>
</organism>
<keyword evidence="2" id="KW-0067">ATP-binding</keyword>
<name>A0ABR4GQP3_9EURO</name>
<proteinExistence type="predicted"/>
<protein>
    <submittedName>
        <fullName evidence="3">Actin-like ATPase domain-containing protein</fullName>
    </submittedName>
</protein>
<dbReference type="PANTHER" id="PTHR14187">
    <property type="entry name" value="ALPHA KINASE/ELONGATION FACTOR 2 KINASE"/>
    <property type="match status" value="1"/>
</dbReference>
<dbReference type="PANTHER" id="PTHR14187:SF82">
    <property type="entry name" value="FAMILY CHAPERONE, PUTATIVE (AFU_ORTHOLOGUE AFUA_7G08575)-RELATED"/>
    <property type="match status" value="1"/>
</dbReference>
<dbReference type="Gene3D" id="3.90.640.10">
    <property type="entry name" value="Actin, Chain A, domain 4"/>
    <property type="match status" value="1"/>
</dbReference>
<evidence type="ECO:0000313" key="4">
    <source>
        <dbReference type="Proteomes" id="UP001610563"/>
    </source>
</evidence>
<keyword evidence="1" id="KW-0547">Nucleotide-binding</keyword>